<keyword evidence="4" id="KW-1185">Reference proteome</keyword>
<dbReference type="InterPro" id="IPR019734">
    <property type="entry name" value="TPR_rpt"/>
</dbReference>
<reference evidence="3 4" key="1">
    <citation type="submission" date="2023-07" db="EMBL/GenBank/DDBJ databases">
        <title>Sequencing the genomes of 1000 actinobacteria strains.</title>
        <authorList>
            <person name="Klenk H.-P."/>
        </authorList>
    </citation>
    <scope>NUCLEOTIDE SEQUENCE [LARGE SCALE GENOMIC DNA]</scope>
    <source>
        <strain evidence="3 4">DSM 19515</strain>
    </source>
</reference>
<dbReference type="SUPFAM" id="SSF48452">
    <property type="entry name" value="TPR-like"/>
    <property type="match status" value="2"/>
</dbReference>
<dbReference type="PANTHER" id="PTHR45641:SF19">
    <property type="entry name" value="NEPHROCYSTIN-3"/>
    <property type="match status" value="1"/>
</dbReference>
<evidence type="ECO:0000256" key="1">
    <source>
        <dbReference type="ARBA" id="ARBA00022737"/>
    </source>
</evidence>
<dbReference type="Pfam" id="PF13424">
    <property type="entry name" value="TPR_12"/>
    <property type="match status" value="2"/>
</dbReference>
<keyword evidence="2" id="KW-0802">TPR repeat</keyword>
<comment type="caution">
    <text evidence="3">The sequence shown here is derived from an EMBL/GenBank/DDBJ whole genome shotgun (WGS) entry which is preliminary data.</text>
</comment>
<dbReference type="InterPro" id="IPR011990">
    <property type="entry name" value="TPR-like_helical_dom_sf"/>
</dbReference>
<accession>A0ABT9PK64</accession>
<protein>
    <submittedName>
        <fullName evidence="3">Tetratricopeptide (TPR) repeat protein</fullName>
    </submittedName>
</protein>
<evidence type="ECO:0000313" key="3">
    <source>
        <dbReference type="EMBL" id="MDP9833110.1"/>
    </source>
</evidence>
<dbReference type="Gene3D" id="1.25.40.10">
    <property type="entry name" value="Tetratricopeptide repeat domain"/>
    <property type="match status" value="2"/>
</dbReference>
<proteinExistence type="predicted"/>
<dbReference type="SMART" id="SM00028">
    <property type="entry name" value="TPR"/>
    <property type="match status" value="4"/>
</dbReference>
<evidence type="ECO:0000256" key="2">
    <source>
        <dbReference type="ARBA" id="ARBA00022803"/>
    </source>
</evidence>
<dbReference type="Pfam" id="PF13374">
    <property type="entry name" value="TPR_10"/>
    <property type="match status" value="1"/>
</dbReference>
<gene>
    <name evidence="3" type="ORF">J2S45_001789</name>
</gene>
<sequence length="299" mass="33155">MLDQETTLRRRVDELEAEGHYPQMVAPLEELVSLLRYRCSGGGCSAASETPEYAAALDRLAGLHRNLGNIDRAKELYRQAVQTSATVFGTHDPNYATTLNNYAGLLRMCGQYEDAEEIYLRAADIYEATVGPHHVLTISALNNRGLVFQDCGRAEEARELHEDALRRLKEEGGQIVAEATTLNNLASAWAKLGDYAKARAYMEEASAIYERTVGRNSDLYLGQLHNLASMQALSGDYAGALPRLEWVTSRAREMFGPRSENYHAVLRNLLAVCQHLGKVERVRQIESELEGLAGQGAVR</sequence>
<dbReference type="Proteomes" id="UP001230145">
    <property type="component" value="Unassembled WGS sequence"/>
</dbReference>
<keyword evidence="1" id="KW-0677">Repeat</keyword>
<dbReference type="PANTHER" id="PTHR45641">
    <property type="entry name" value="TETRATRICOPEPTIDE REPEAT PROTEIN (AFU_ORTHOLOGUE AFUA_6G03870)"/>
    <property type="match status" value="1"/>
</dbReference>
<dbReference type="RefSeq" id="WP_296929766.1">
    <property type="nucleotide sequence ID" value="NZ_JAUSQL010000001.1"/>
</dbReference>
<dbReference type="EMBL" id="JAUSQL010000001">
    <property type="protein sequence ID" value="MDP9833110.1"/>
    <property type="molecule type" value="Genomic_DNA"/>
</dbReference>
<name>A0ABT9PK64_9ACTO</name>
<evidence type="ECO:0000313" key="4">
    <source>
        <dbReference type="Proteomes" id="UP001230145"/>
    </source>
</evidence>
<organism evidence="3 4">
    <name type="scientific">Trueperella abortisuis</name>
    <dbReference type="NCBI Taxonomy" id="445930"/>
    <lineage>
        <taxon>Bacteria</taxon>
        <taxon>Bacillati</taxon>
        <taxon>Actinomycetota</taxon>
        <taxon>Actinomycetes</taxon>
        <taxon>Actinomycetales</taxon>
        <taxon>Actinomycetaceae</taxon>
        <taxon>Trueperella</taxon>
    </lineage>
</organism>